<name>A0A1G6CTD6_9GAMM</name>
<keyword evidence="1 5" id="KW-0489">Methyltransferase</keyword>
<dbReference type="PANTHER" id="PTHR14614">
    <property type="entry name" value="HEPATOCELLULAR CARCINOMA-ASSOCIATED ANTIGEN"/>
    <property type="match status" value="1"/>
</dbReference>
<evidence type="ECO:0000256" key="3">
    <source>
        <dbReference type="ARBA" id="ARBA00022691"/>
    </source>
</evidence>
<sequence length="220" mass="24732">MSGYETRKIHLRVGSREWKIRSLKDTQQYYDPQGEAKRAGICSASWSLFGQLWPASKALARAVKKIDISGRRFIELGCGLGLPSLVLRARGAHVVASDKHPLSEEFLDYNAALNQVPEVPFVDLDWGLSPAPDQRGQYDVILGSDILYEPDHAEMLAEFVNQLAAPKAKVLITCPGRGYRNRFARYLQDYGFALTEQNIPFIEGEPAPHRGRLLSFRRGF</sequence>
<proteinExistence type="inferred from homology"/>
<dbReference type="InterPro" id="IPR019410">
    <property type="entry name" value="Methyltransf_16"/>
</dbReference>
<dbReference type="GO" id="GO:0005737">
    <property type="term" value="C:cytoplasm"/>
    <property type="evidence" value="ECO:0007669"/>
    <property type="project" value="TreeGrafter"/>
</dbReference>
<dbReference type="PANTHER" id="PTHR14614:SF164">
    <property type="entry name" value="HISTONE-ARGININE METHYLTRANSFERASE METTL23"/>
    <property type="match status" value="1"/>
</dbReference>
<dbReference type="OrthoDB" id="264333at2"/>
<keyword evidence="6" id="KW-1185">Reference proteome</keyword>
<evidence type="ECO:0000313" key="6">
    <source>
        <dbReference type="Proteomes" id="UP000199626"/>
    </source>
</evidence>
<dbReference type="Gene3D" id="3.40.50.150">
    <property type="entry name" value="Vaccinia Virus protein VP39"/>
    <property type="match status" value="1"/>
</dbReference>
<keyword evidence="3" id="KW-0949">S-adenosyl-L-methionine</keyword>
<dbReference type="CDD" id="cd02440">
    <property type="entry name" value="AdoMet_MTases"/>
    <property type="match status" value="1"/>
</dbReference>
<dbReference type="Proteomes" id="UP000199626">
    <property type="component" value="Unassembled WGS sequence"/>
</dbReference>
<evidence type="ECO:0000256" key="1">
    <source>
        <dbReference type="ARBA" id="ARBA00022603"/>
    </source>
</evidence>
<dbReference type="GO" id="GO:0008168">
    <property type="term" value="F:methyltransferase activity"/>
    <property type="evidence" value="ECO:0007669"/>
    <property type="project" value="UniProtKB-KW"/>
</dbReference>
<dbReference type="EMBL" id="FMXN01000007">
    <property type="protein sequence ID" value="SDB36146.1"/>
    <property type="molecule type" value="Genomic_DNA"/>
</dbReference>
<dbReference type="InterPro" id="IPR029063">
    <property type="entry name" value="SAM-dependent_MTases_sf"/>
</dbReference>
<keyword evidence="2 5" id="KW-0808">Transferase</keyword>
<dbReference type="STRING" id="1159017.SAMN02927930_01365"/>
<dbReference type="Pfam" id="PF10294">
    <property type="entry name" value="Methyltransf_16"/>
    <property type="match status" value="1"/>
</dbReference>
<dbReference type="GO" id="GO:0032259">
    <property type="term" value="P:methylation"/>
    <property type="evidence" value="ECO:0007669"/>
    <property type="project" value="UniProtKB-KW"/>
</dbReference>
<accession>A0A1G6CTD6</accession>
<reference evidence="6" key="1">
    <citation type="submission" date="2016-10" db="EMBL/GenBank/DDBJ databases">
        <authorList>
            <person name="Varghese N."/>
            <person name="Submissions S."/>
        </authorList>
    </citation>
    <scope>NUCLEOTIDE SEQUENCE [LARGE SCALE GENOMIC DNA]</scope>
    <source>
        <strain evidence="6">CGMCC 1.10824</strain>
    </source>
</reference>
<organism evidence="5 6">
    <name type="scientific">Pseudidiomarina indica</name>
    <dbReference type="NCBI Taxonomy" id="1159017"/>
    <lineage>
        <taxon>Bacteria</taxon>
        <taxon>Pseudomonadati</taxon>
        <taxon>Pseudomonadota</taxon>
        <taxon>Gammaproteobacteria</taxon>
        <taxon>Alteromonadales</taxon>
        <taxon>Idiomarinaceae</taxon>
        <taxon>Pseudidiomarina</taxon>
    </lineage>
</organism>
<gene>
    <name evidence="5" type="ORF">SAMN02927930_01365</name>
</gene>
<evidence type="ECO:0000256" key="2">
    <source>
        <dbReference type="ARBA" id="ARBA00022679"/>
    </source>
</evidence>
<dbReference type="AlphaFoldDB" id="A0A1G6CTD6"/>
<dbReference type="RefSeq" id="WP_092593040.1">
    <property type="nucleotide sequence ID" value="NZ_FMXN01000007.1"/>
</dbReference>
<protein>
    <submittedName>
        <fullName evidence="5">Lysine methyltransferase</fullName>
    </submittedName>
</protein>
<dbReference type="SUPFAM" id="SSF53335">
    <property type="entry name" value="S-adenosyl-L-methionine-dependent methyltransferases"/>
    <property type="match status" value="1"/>
</dbReference>
<comment type="similarity">
    <text evidence="4">Belongs to the methyltransferase superfamily. METTL23 family.</text>
</comment>
<evidence type="ECO:0000256" key="4">
    <source>
        <dbReference type="ARBA" id="ARBA00043988"/>
    </source>
</evidence>
<evidence type="ECO:0000313" key="5">
    <source>
        <dbReference type="EMBL" id="SDB36146.1"/>
    </source>
</evidence>